<keyword evidence="2" id="KW-0472">Membrane</keyword>
<protein>
    <submittedName>
        <fullName evidence="3">Uncharacterized protein</fullName>
    </submittedName>
</protein>
<organism evidence="3 4">
    <name type="scientific">Cryobacterium zongtaii</name>
    <dbReference type="NCBI Taxonomy" id="1259217"/>
    <lineage>
        <taxon>Bacteria</taxon>
        <taxon>Bacillati</taxon>
        <taxon>Actinomycetota</taxon>
        <taxon>Actinomycetes</taxon>
        <taxon>Micrococcales</taxon>
        <taxon>Microbacteriaceae</taxon>
        <taxon>Cryobacterium</taxon>
    </lineage>
</organism>
<evidence type="ECO:0000256" key="1">
    <source>
        <dbReference type="SAM" id="MobiDB-lite"/>
    </source>
</evidence>
<proteinExistence type="predicted"/>
<gene>
    <name evidence="3" type="ORF">C3B61_10385</name>
</gene>
<evidence type="ECO:0000313" key="4">
    <source>
        <dbReference type="Proteomes" id="UP000237340"/>
    </source>
</evidence>
<dbReference type="Proteomes" id="UP000237340">
    <property type="component" value="Unassembled WGS sequence"/>
</dbReference>
<dbReference type="EMBL" id="PPXD01000015">
    <property type="protein sequence ID" value="POH65289.1"/>
    <property type="molecule type" value="Genomic_DNA"/>
</dbReference>
<keyword evidence="4" id="KW-1185">Reference proteome</keyword>
<name>A0A2S3ZF92_9MICO</name>
<comment type="caution">
    <text evidence="3">The sequence shown here is derived from an EMBL/GenBank/DDBJ whole genome shotgun (WGS) entry which is preliminary data.</text>
</comment>
<reference evidence="3 4" key="1">
    <citation type="submission" date="2018-01" db="EMBL/GenBank/DDBJ databases">
        <title>Cryobacterium sp. nov., from glaciers in China.</title>
        <authorList>
            <person name="Liu Q."/>
            <person name="Xin Y.-H."/>
        </authorList>
    </citation>
    <scope>NUCLEOTIDE SEQUENCE [LARGE SCALE GENOMIC DNA]</scope>
    <source>
        <strain evidence="3 4">TMN-42</strain>
    </source>
</reference>
<evidence type="ECO:0000256" key="2">
    <source>
        <dbReference type="SAM" id="Phobius"/>
    </source>
</evidence>
<sequence>MAGAPVSGAPEKRRSALRPWLWLPVAGFAVLSITGAVVGGFLVGGSVVDGVNAGRAGVLAVPTEAATDVAEPTDAPTPASTSGADLAGQEGTVSLDDQVDLGGTFPAWGYPILDGWGVTVFDEQGINQSENSELGCQLTSSQNVQSAYDAGATDDLTDTLATVDALEQQLLSAGNDATLVGELGFTDFGINLPGAAERIEFLTTRIDYVDPEAGVSYTNEIAARAMPLSESFMYIVVRCPTSLVDAGGSPFEELRAGLAVIIDGPGKVGPE</sequence>
<keyword evidence="2" id="KW-1133">Transmembrane helix</keyword>
<evidence type="ECO:0000313" key="3">
    <source>
        <dbReference type="EMBL" id="POH65289.1"/>
    </source>
</evidence>
<accession>A0A2S3ZF92</accession>
<dbReference type="AlphaFoldDB" id="A0A2S3ZF92"/>
<feature type="region of interest" description="Disordered" evidence="1">
    <location>
        <begin position="66"/>
        <end position="88"/>
    </location>
</feature>
<keyword evidence="2" id="KW-0812">Transmembrane</keyword>
<feature type="transmembrane region" description="Helical" evidence="2">
    <location>
        <begin position="20"/>
        <end position="43"/>
    </location>
</feature>